<evidence type="ECO:0000313" key="1">
    <source>
        <dbReference type="EMBL" id="MDX3130914.1"/>
    </source>
</evidence>
<sequence>MTGERLHQERDIYVEEGLAQWGAEFGLARVRERGGGLAAETDTGMGIVRGGFEPCLLAVLRLSVRGGTNTCSSSWFQRALARTGHLARAVELVYATSSAGGLDDGLVALLKTAADAGDLEGAQALAESFSGRQLRDRALVALVPAWARAGERDRAIALAESIRYPHNWGRAWALLAKAVADNGDAQEALGFAARADELNSDAGGGARSLHVLALLVEVAAAAGDHARAAALADRLESFVRSKPRDEGWVRPGPLAKVLVCEVLRGDLTRIDATLRRSPGPPDEALTRPRATLGGDLDLILLSDSSGAPLDAEVMTDVVDAVAETADQEVALALADRAQTLLLDDEGHYHDTLLRAVIRLLARRGQLERAVAFADWIDDPQLRAGQQADIVRELARYDDTARAEALAHAITDHHARARALIEVVREVARRGDTTGAKALTHAITDRWARGEALVAVVKELGRHGDLARAEAVASSIAYRETRARALAALVELAEPSDARRLAAQAVVLAGWPTVMPEVERVAPRVVATVADEMMSRTP</sequence>
<dbReference type="Gene3D" id="1.25.40.10">
    <property type="entry name" value="Tetratricopeptide repeat domain"/>
    <property type="match status" value="2"/>
</dbReference>
<dbReference type="AlphaFoldDB" id="A0AAJ2PPG8"/>
<dbReference type="RefSeq" id="WP_319691822.1">
    <property type="nucleotide sequence ID" value="NZ_JARAWN010000067.1"/>
</dbReference>
<reference evidence="1" key="1">
    <citation type="journal article" date="2023" name="Microb. Genom.">
        <title>Mesoterricola silvestris gen. nov., sp. nov., Mesoterricola sediminis sp. nov., Geothrix oryzae sp. nov., Geothrix edaphica sp. nov., Geothrix rubra sp. nov., and Geothrix limicola sp. nov., six novel members of Acidobacteriota isolated from soils.</title>
        <authorList>
            <person name="Weisberg A.J."/>
            <person name="Pearce E."/>
            <person name="Kramer C.G."/>
            <person name="Chang J.H."/>
            <person name="Clarke C.R."/>
        </authorList>
    </citation>
    <scope>NUCLEOTIDE SEQUENCE</scope>
    <source>
        <strain evidence="1">ND06-05F</strain>
    </source>
</reference>
<organism evidence="1 2">
    <name type="scientific">Streptomyces europaeiscabiei</name>
    <dbReference type="NCBI Taxonomy" id="146819"/>
    <lineage>
        <taxon>Bacteria</taxon>
        <taxon>Bacillati</taxon>
        <taxon>Actinomycetota</taxon>
        <taxon>Actinomycetes</taxon>
        <taxon>Kitasatosporales</taxon>
        <taxon>Streptomycetaceae</taxon>
        <taxon>Streptomyces</taxon>
    </lineage>
</organism>
<protein>
    <submittedName>
        <fullName evidence="1">Uncharacterized protein</fullName>
    </submittedName>
</protein>
<evidence type="ECO:0000313" key="2">
    <source>
        <dbReference type="Proteomes" id="UP001273589"/>
    </source>
</evidence>
<dbReference type="EMBL" id="JARAWN010000067">
    <property type="protein sequence ID" value="MDX3130914.1"/>
    <property type="molecule type" value="Genomic_DNA"/>
</dbReference>
<name>A0AAJ2PPG8_9ACTN</name>
<comment type="caution">
    <text evidence="1">The sequence shown here is derived from an EMBL/GenBank/DDBJ whole genome shotgun (WGS) entry which is preliminary data.</text>
</comment>
<proteinExistence type="predicted"/>
<gene>
    <name evidence="1" type="ORF">PV367_14210</name>
</gene>
<dbReference type="InterPro" id="IPR011990">
    <property type="entry name" value="TPR-like_helical_dom_sf"/>
</dbReference>
<accession>A0AAJ2PPG8</accession>
<dbReference type="Proteomes" id="UP001273589">
    <property type="component" value="Unassembled WGS sequence"/>
</dbReference>